<dbReference type="GO" id="GO:0008757">
    <property type="term" value="F:S-adenosylmethionine-dependent methyltransferase activity"/>
    <property type="evidence" value="ECO:0007669"/>
    <property type="project" value="InterPro"/>
</dbReference>
<dbReference type="PIRSF" id="PIRSF018249">
    <property type="entry name" value="MyrA_prd"/>
    <property type="match status" value="1"/>
</dbReference>
<evidence type="ECO:0000313" key="6">
    <source>
        <dbReference type="Proteomes" id="UP000439550"/>
    </source>
</evidence>
<feature type="domain" description="23S rRNA (guanine(745)-N(1))-methyltransferase N-terminal" evidence="4">
    <location>
        <begin position="20"/>
        <end position="54"/>
    </location>
</feature>
<evidence type="ECO:0000256" key="2">
    <source>
        <dbReference type="PIRSR" id="PIRSR018249-2"/>
    </source>
</evidence>
<protein>
    <submittedName>
        <fullName evidence="5">Methyltransferase domain-containing protein</fullName>
    </submittedName>
</protein>
<dbReference type="OrthoDB" id="5522265at2"/>
<keyword evidence="1" id="KW-0479">Metal-binding</keyword>
<dbReference type="Proteomes" id="UP000439550">
    <property type="component" value="Unassembled WGS sequence"/>
</dbReference>
<evidence type="ECO:0000256" key="1">
    <source>
        <dbReference type="PIRSR" id="PIRSR018249-1"/>
    </source>
</evidence>
<proteinExistence type="predicted"/>
<dbReference type="Pfam" id="PF08241">
    <property type="entry name" value="Methyltransf_11"/>
    <property type="match status" value="1"/>
</dbReference>
<dbReference type="RefSeq" id="WP_153494953.1">
    <property type="nucleotide sequence ID" value="NZ_CAXYUY010000030.1"/>
</dbReference>
<feature type="binding site" evidence="1">
    <location>
        <position position="37"/>
    </location>
    <ligand>
        <name>Zn(2+)</name>
        <dbReference type="ChEBI" id="CHEBI:29105"/>
    </ligand>
</feature>
<feature type="binding site" evidence="1">
    <location>
        <position position="41"/>
    </location>
    <ligand>
        <name>Zn(2+)</name>
        <dbReference type="ChEBI" id="CHEBI:29105"/>
    </ligand>
</feature>
<dbReference type="InterPro" id="IPR016718">
    <property type="entry name" value="rRNA_m1G-MeTrfase_A_prd"/>
</dbReference>
<keyword evidence="2" id="KW-0949">S-adenosyl-L-methionine</keyword>
<dbReference type="AlphaFoldDB" id="A0A7X1Z6N0"/>
<name>A0A7X1Z6N0_9LACT</name>
<feature type="binding site" evidence="1">
    <location>
        <position position="21"/>
    </location>
    <ligand>
        <name>Zn(2+)</name>
        <dbReference type="ChEBI" id="CHEBI:29105"/>
    </ligand>
</feature>
<feature type="binding site" evidence="2">
    <location>
        <position position="80"/>
    </location>
    <ligand>
        <name>S-adenosyl-L-methionine</name>
        <dbReference type="ChEBI" id="CHEBI:59789"/>
    </ligand>
</feature>
<dbReference type="Pfam" id="PF21302">
    <property type="entry name" value="Zn_ribbon_RlmA"/>
    <property type="match status" value="1"/>
</dbReference>
<organism evidence="5 6">
    <name type="scientific">Lactococcus hircilactis</name>
    <dbReference type="NCBI Taxonomy" id="1494462"/>
    <lineage>
        <taxon>Bacteria</taxon>
        <taxon>Bacillati</taxon>
        <taxon>Bacillota</taxon>
        <taxon>Bacilli</taxon>
        <taxon>Lactobacillales</taxon>
        <taxon>Streptococcaceae</taxon>
        <taxon>Lactococcus</taxon>
    </lineage>
</organism>
<dbReference type="GO" id="GO:0032259">
    <property type="term" value="P:methylation"/>
    <property type="evidence" value="ECO:0007669"/>
    <property type="project" value="UniProtKB-KW"/>
</dbReference>
<feature type="binding site" evidence="2">
    <location>
        <begin position="103"/>
        <end position="104"/>
    </location>
    <ligand>
        <name>S-adenosyl-L-methionine</name>
        <dbReference type="ChEBI" id="CHEBI:59789"/>
    </ligand>
</feature>
<reference evidence="5 6" key="1">
    <citation type="submission" date="2019-10" db="EMBL/GenBank/DDBJ databases">
        <authorList>
            <person name="Dong K."/>
        </authorList>
    </citation>
    <scope>NUCLEOTIDE SEQUENCE [LARGE SCALE GENOMIC DNA]</scope>
    <source>
        <strain evidence="5 6">DSM 28960</strain>
    </source>
</reference>
<evidence type="ECO:0000259" key="4">
    <source>
        <dbReference type="Pfam" id="PF21302"/>
    </source>
</evidence>
<dbReference type="InterPro" id="IPR048647">
    <property type="entry name" value="RlmA_N"/>
</dbReference>
<sequence length="273" mass="31520">MLKKIEKSERFLSKRPHVLRCPICHLEVVLDGSALRCENRHTFNLNKKGYVNFLQQKPDTLHYTRKMFEPRRRLIESGMYLSVLTEIEKEVVSGNLLDVGTGEGTFLHLLCHQGDKYGFDLAKDGIEMATELGISGFLSLSDLTNLPFLDGVFSTILNIFTPSNYREFKRVLADDGVILKVVPDRFYLRELREVYGIPLDYDNQAVIDRFVQEFPNCERKEIKTIFEIHEALRDDFLEMSPLEWAVSKEVKEKAHQAPPCFATIHVVLLIARK</sequence>
<feature type="domain" description="Methyltransferase type 11" evidence="3">
    <location>
        <begin position="97"/>
        <end position="178"/>
    </location>
</feature>
<dbReference type="GO" id="GO:0046872">
    <property type="term" value="F:metal ion binding"/>
    <property type="evidence" value="ECO:0007669"/>
    <property type="project" value="UniProtKB-KW"/>
</dbReference>
<keyword evidence="6" id="KW-1185">Reference proteome</keyword>
<dbReference type="EMBL" id="WITJ01000002">
    <property type="protein sequence ID" value="MQW38630.1"/>
    <property type="molecule type" value="Genomic_DNA"/>
</dbReference>
<keyword evidence="1" id="KW-0862">Zinc</keyword>
<dbReference type="Gene3D" id="3.40.50.150">
    <property type="entry name" value="Vaccinia Virus protein VP39"/>
    <property type="match status" value="1"/>
</dbReference>
<accession>A0A7X1Z6N0</accession>
<feature type="binding site" evidence="1">
    <location>
        <position position="24"/>
    </location>
    <ligand>
        <name>Zn(2+)</name>
        <dbReference type="ChEBI" id="CHEBI:29105"/>
    </ligand>
</feature>
<evidence type="ECO:0000259" key="3">
    <source>
        <dbReference type="Pfam" id="PF08241"/>
    </source>
</evidence>
<dbReference type="InterPro" id="IPR013216">
    <property type="entry name" value="Methyltransf_11"/>
</dbReference>
<dbReference type="SUPFAM" id="SSF53335">
    <property type="entry name" value="S-adenosyl-L-methionine-dependent methyltransferases"/>
    <property type="match status" value="1"/>
</dbReference>
<evidence type="ECO:0000313" key="5">
    <source>
        <dbReference type="EMBL" id="MQW38630.1"/>
    </source>
</evidence>
<dbReference type="InterPro" id="IPR029063">
    <property type="entry name" value="SAM-dependent_MTases_sf"/>
</dbReference>
<gene>
    <name evidence="5" type="ORF">GHI93_01530</name>
</gene>
<comment type="caution">
    <text evidence="5">The sequence shown here is derived from an EMBL/GenBank/DDBJ whole genome shotgun (WGS) entry which is preliminary data.</text>
</comment>
<feature type="binding site" evidence="2">
    <location>
        <position position="187"/>
    </location>
    <ligand>
        <name>S-adenosyl-L-methionine</name>
        <dbReference type="ChEBI" id="CHEBI:59789"/>
    </ligand>
</feature>
<keyword evidence="5" id="KW-0489">Methyltransferase</keyword>
<keyword evidence="5" id="KW-0808">Transferase</keyword>